<reference evidence="11" key="1">
    <citation type="journal article" date="2020" name="New Phytol.">
        <title>Comparative genomics reveals dynamic genome evolution in host specialist ectomycorrhizal fungi.</title>
        <authorList>
            <person name="Lofgren L.A."/>
            <person name="Nguyen N.H."/>
            <person name="Vilgalys R."/>
            <person name="Ruytinx J."/>
            <person name="Liao H.L."/>
            <person name="Branco S."/>
            <person name="Kuo A."/>
            <person name="LaButti K."/>
            <person name="Lipzen A."/>
            <person name="Andreopoulos W."/>
            <person name="Pangilinan J."/>
            <person name="Riley R."/>
            <person name="Hundley H."/>
            <person name="Na H."/>
            <person name="Barry K."/>
            <person name="Grigoriev I.V."/>
            <person name="Stajich J.E."/>
            <person name="Kennedy P.G."/>
        </authorList>
    </citation>
    <scope>NUCLEOTIDE SEQUENCE</scope>
    <source>
        <strain evidence="11">DOB743</strain>
    </source>
</reference>
<accession>A0A9P6ZXG7</accession>
<keyword evidence="4" id="KW-0540">Nuclease</keyword>
<keyword evidence="5" id="KW-0479">Metal-binding</keyword>
<dbReference type="OrthoDB" id="527344at2759"/>
<comment type="caution">
    <text evidence="11">The sequence shown here is derived from an EMBL/GenBank/DDBJ whole genome shotgun (WGS) entry which is preliminary data.</text>
</comment>
<comment type="cofactor">
    <cofactor evidence="1">
        <name>Zn(2+)</name>
        <dbReference type="ChEBI" id="CHEBI:29105"/>
    </cofactor>
</comment>
<evidence type="ECO:0000256" key="9">
    <source>
        <dbReference type="SAM" id="MobiDB-lite"/>
    </source>
</evidence>
<dbReference type="GO" id="GO:0005634">
    <property type="term" value="C:nucleus"/>
    <property type="evidence" value="ECO:0007669"/>
    <property type="project" value="TreeGrafter"/>
</dbReference>
<dbReference type="InterPro" id="IPR001279">
    <property type="entry name" value="Metallo-B-lactamas"/>
</dbReference>
<dbReference type="GO" id="GO:0042781">
    <property type="term" value="F:3'-tRNA processing endoribonuclease activity"/>
    <property type="evidence" value="ECO:0007669"/>
    <property type="project" value="TreeGrafter"/>
</dbReference>
<keyword evidence="6" id="KW-0255">Endonuclease</keyword>
<keyword evidence="3" id="KW-0819">tRNA processing</keyword>
<dbReference type="SUPFAM" id="SSF56281">
    <property type="entry name" value="Metallo-hydrolase/oxidoreductase"/>
    <property type="match status" value="1"/>
</dbReference>
<evidence type="ECO:0000256" key="6">
    <source>
        <dbReference type="ARBA" id="ARBA00022759"/>
    </source>
</evidence>
<evidence type="ECO:0000313" key="12">
    <source>
        <dbReference type="Proteomes" id="UP000714275"/>
    </source>
</evidence>
<feature type="domain" description="Metallo-beta-lactamase" evidence="10">
    <location>
        <begin position="30"/>
        <end position="111"/>
    </location>
</feature>
<protein>
    <submittedName>
        <fullName evidence="11">Beta-lactamase-like protein</fullName>
    </submittedName>
</protein>
<dbReference type="AlphaFoldDB" id="A0A9P6ZXG7"/>
<feature type="compositionally biased region" description="Gly residues" evidence="9">
    <location>
        <begin position="420"/>
        <end position="430"/>
    </location>
</feature>
<proteinExistence type="predicted"/>
<evidence type="ECO:0000256" key="3">
    <source>
        <dbReference type="ARBA" id="ARBA00022694"/>
    </source>
</evidence>
<gene>
    <name evidence="11" type="ORF">EV702DRAFT_160375</name>
</gene>
<sequence length="439" mass="47610">MARNMNISFLGTSSGGGPSISRNCSSLVADVIGNGSLWMVDCAEGTVRQFQMQHRGQGDPVLKAFKVDKLFVTHMHADHVMGIITFLRHVLHPPLIAPSGDLPPSDGPHQIELYGPAGLRTFVRSIFTMTLTHTGERYVVHELLTSSDTLTSCDPAVLHPSECPGQNFLCDDDGFWKGVTSGTGYYGEVIVDAGPILHRDPCIGYVFHEPNPPHRKIVILGDTYDASPIIPLIQPSTTTPVSLLIHEATDTYISRQIDPSARRTKDEVDSKVAARGHSTPVMAGTFAKQIGAQKVVLNHIGSRFPAPKQLKNAHDSRFAVITEIERQASEAWGGGEAVVAYDFMRISIAADLNEEEFSGVAMELEDEVVLLEGVIEAGEMARGRGRGRGRGTPRGMSRGRWRGQWRGWGRGGGDGDRGGFGRGGSDGSFGRGKKRRFGE</sequence>
<comment type="subunit">
    <text evidence="2">Homodimer.</text>
</comment>
<evidence type="ECO:0000313" key="11">
    <source>
        <dbReference type="EMBL" id="KAG1778585.1"/>
    </source>
</evidence>
<evidence type="ECO:0000256" key="5">
    <source>
        <dbReference type="ARBA" id="ARBA00022723"/>
    </source>
</evidence>
<dbReference type="PANTHER" id="PTHR46018:SF2">
    <property type="entry name" value="ZINC PHOSPHODIESTERASE ELAC PROTEIN 1"/>
    <property type="match status" value="1"/>
</dbReference>
<dbReference type="InterPro" id="IPR013471">
    <property type="entry name" value="RNase_Z/BN"/>
</dbReference>
<evidence type="ECO:0000256" key="7">
    <source>
        <dbReference type="ARBA" id="ARBA00022801"/>
    </source>
</evidence>
<evidence type="ECO:0000259" key="10">
    <source>
        <dbReference type="Pfam" id="PF00753"/>
    </source>
</evidence>
<dbReference type="Proteomes" id="UP000714275">
    <property type="component" value="Unassembled WGS sequence"/>
</dbReference>
<name>A0A9P6ZXG7_9AGAM</name>
<feature type="region of interest" description="Disordered" evidence="9">
    <location>
        <begin position="382"/>
        <end position="439"/>
    </location>
</feature>
<evidence type="ECO:0000256" key="2">
    <source>
        <dbReference type="ARBA" id="ARBA00011738"/>
    </source>
</evidence>
<evidence type="ECO:0000256" key="4">
    <source>
        <dbReference type="ARBA" id="ARBA00022722"/>
    </source>
</evidence>
<dbReference type="PANTHER" id="PTHR46018">
    <property type="entry name" value="ZINC PHOSPHODIESTERASE ELAC PROTEIN 1"/>
    <property type="match status" value="1"/>
</dbReference>
<dbReference type="EMBL" id="JABBWD010000015">
    <property type="protein sequence ID" value="KAG1778585.1"/>
    <property type="molecule type" value="Genomic_DNA"/>
</dbReference>
<dbReference type="GO" id="GO:0046872">
    <property type="term" value="F:metal ion binding"/>
    <property type="evidence" value="ECO:0007669"/>
    <property type="project" value="UniProtKB-KW"/>
</dbReference>
<evidence type="ECO:0000256" key="8">
    <source>
        <dbReference type="ARBA" id="ARBA00022833"/>
    </source>
</evidence>
<dbReference type="Gene3D" id="3.60.15.10">
    <property type="entry name" value="Ribonuclease Z/Hydroxyacylglutathione hydrolase-like"/>
    <property type="match status" value="1"/>
</dbReference>
<organism evidence="11 12">
    <name type="scientific">Suillus placidus</name>
    <dbReference type="NCBI Taxonomy" id="48579"/>
    <lineage>
        <taxon>Eukaryota</taxon>
        <taxon>Fungi</taxon>
        <taxon>Dikarya</taxon>
        <taxon>Basidiomycota</taxon>
        <taxon>Agaricomycotina</taxon>
        <taxon>Agaricomycetes</taxon>
        <taxon>Agaricomycetidae</taxon>
        <taxon>Boletales</taxon>
        <taxon>Suillineae</taxon>
        <taxon>Suillaceae</taxon>
        <taxon>Suillus</taxon>
    </lineage>
</organism>
<keyword evidence="7" id="KW-0378">Hydrolase</keyword>
<dbReference type="Pfam" id="PF00753">
    <property type="entry name" value="Lactamase_B"/>
    <property type="match status" value="1"/>
</dbReference>
<dbReference type="CDD" id="cd07717">
    <property type="entry name" value="RNaseZ_ZiPD-like_MBL-fold"/>
    <property type="match status" value="1"/>
</dbReference>
<keyword evidence="12" id="KW-1185">Reference proteome</keyword>
<feature type="compositionally biased region" description="Basic residues" evidence="9">
    <location>
        <begin position="383"/>
        <end position="403"/>
    </location>
</feature>
<evidence type="ECO:0000256" key="1">
    <source>
        <dbReference type="ARBA" id="ARBA00001947"/>
    </source>
</evidence>
<dbReference type="InterPro" id="IPR036866">
    <property type="entry name" value="RibonucZ/Hydroxyglut_hydro"/>
</dbReference>
<keyword evidence="8" id="KW-0862">Zinc</keyword>